<evidence type="ECO:0000256" key="1">
    <source>
        <dbReference type="ARBA" id="ARBA00002486"/>
    </source>
</evidence>
<sequence length="403" mass="43989">MGKIGKNSFDIQESNRVSVLRILSKEDVLTRADLSRMTGLKQATITNIINDLLSSGVVSETGTLKGNLGRRSIGIRLNAENFNVVGIKIARRSYSVGIFNIKNQLLDKTYQKLEPSTGASAVLQSLVADARRLIDKYGSCCAIGVAVPGPYLRREGRIAVMTEFVGWEKIDIYKKLSDAFEQPVFVEHDANAGALGEWNCSANIGSDDVLVHLLASEGIGSGVVIDGKIISGYRGIFGEVGHMSINVMGARCVCGNCGCLEMYCSALAFVKDVLAELPKHPESTLNSEKKVTADTVFHHMRQGDSFALSAVKRVGRYLGYGIANIVNIYDPKEIVISDIMSGGGEVMMYAIKEAAKERLLPEVYKDLIIRYSSVEDLILYGAATVAIDKILEKIDVFYLQKEE</sequence>
<comment type="similarity">
    <text evidence="2">Belongs to the ROK (NagC/XylR) family.</text>
</comment>
<keyword evidence="3" id="KW-0119">Carbohydrate metabolism</keyword>
<dbReference type="RefSeq" id="WP_186907022.1">
    <property type="nucleotide sequence ID" value="NZ_JACOPP010000005.1"/>
</dbReference>
<keyword evidence="3" id="KW-0859">Xylose metabolism</keyword>
<dbReference type="InterPro" id="IPR043129">
    <property type="entry name" value="ATPase_NBD"/>
</dbReference>
<dbReference type="AlphaFoldDB" id="A0A8J6JDA6"/>
<comment type="caution">
    <text evidence="4">The sequence shown here is derived from an EMBL/GenBank/DDBJ whole genome shotgun (WGS) entry which is preliminary data.</text>
</comment>
<dbReference type="GO" id="GO:0042732">
    <property type="term" value="P:D-xylose metabolic process"/>
    <property type="evidence" value="ECO:0007669"/>
    <property type="project" value="UniProtKB-KW"/>
</dbReference>
<dbReference type="EMBL" id="JACOPP010000005">
    <property type="protein sequence ID" value="MBC5733119.1"/>
    <property type="molecule type" value="Genomic_DNA"/>
</dbReference>
<proteinExistence type="inferred from homology"/>
<dbReference type="SUPFAM" id="SSF53067">
    <property type="entry name" value="Actin-like ATPase domain"/>
    <property type="match status" value="2"/>
</dbReference>
<evidence type="ECO:0000256" key="2">
    <source>
        <dbReference type="ARBA" id="ARBA00006479"/>
    </source>
</evidence>
<name>A0A8J6JDA6_9FIRM</name>
<dbReference type="Gene3D" id="1.10.10.10">
    <property type="entry name" value="Winged helix-like DNA-binding domain superfamily/Winged helix DNA-binding domain"/>
    <property type="match status" value="1"/>
</dbReference>
<dbReference type="Gene3D" id="3.30.420.40">
    <property type="match status" value="2"/>
</dbReference>
<accession>A0A8J6JDA6</accession>
<comment type="function">
    <text evidence="1">Transcriptional repressor of xylose-utilizing enzymes.</text>
</comment>
<organism evidence="4 5">
    <name type="scientific">Lawsonibacter hominis</name>
    <dbReference type="NCBI Taxonomy" id="2763053"/>
    <lineage>
        <taxon>Bacteria</taxon>
        <taxon>Bacillati</taxon>
        <taxon>Bacillota</taxon>
        <taxon>Clostridia</taxon>
        <taxon>Eubacteriales</taxon>
        <taxon>Oscillospiraceae</taxon>
        <taxon>Lawsonibacter</taxon>
    </lineage>
</organism>
<dbReference type="InterPro" id="IPR036390">
    <property type="entry name" value="WH_DNA-bd_sf"/>
</dbReference>
<dbReference type="Proteomes" id="UP000661435">
    <property type="component" value="Unassembled WGS sequence"/>
</dbReference>
<protein>
    <submittedName>
        <fullName evidence="4">ROK family transcriptional regulator</fullName>
    </submittedName>
</protein>
<dbReference type="InterPro" id="IPR036388">
    <property type="entry name" value="WH-like_DNA-bd_sf"/>
</dbReference>
<keyword evidence="5" id="KW-1185">Reference proteome</keyword>
<dbReference type="Pfam" id="PF13412">
    <property type="entry name" value="HTH_24"/>
    <property type="match status" value="1"/>
</dbReference>
<evidence type="ECO:0000313" key="4">
    <source>
        <dbReference type="EMBL" id="MBC5733119.1"/>
    </source>
</evidence>
<dbReference type="SUPFAM" id="SSF46785">
    <property type="entry name" value="Winged helix' DNA-binding domain"/>
    <property type="match status" value="1"/>
</dbReference>
<dbReference type="PANTHER" id="PTHR18964:SF149">
    <property type="entry name" value="BIFUNCTIONAL UDP-N-ACETYLGLUCOSAMINE 2-EPIMERASE_N-ACETYLMANNOSAMINE KINASE"/>
    <property type="match status" value="1"/>
</dbReference>
<dbReference type="Pfam" id="PF00480">
    <property type="entry name" value="ROK"/>
    <property type="match status" value="1"/>
</dbReference>
<reference evidence="4" key="1">
    <citation type="submission" date="2020-08" db="EMBL/GenBank/DDBJ databases">
        <title>Genome public.</title>
        <authorList>
            <person name="Liu C."/>
            <person name="Sun Q."/>
        </authorList>
    </citation>
    <scope>NUCLEOTIDE SEQUENCE</scope>
    <source>
        <strain evidence="4">NSJ-51</strain>
    </source>
</reference>
<evidence type="ECO:0000256" key="3">
    <source>
        <dbReference type="ARBA" id="ARBA00022629"/>
    </source>
</evidence>
<gene>
    <name evidence="4" type="ORF">H8S57_05195</name>
</gene>
<dbReference type="InterPro" id="IPR000600">
    <property type="entry name" value="ROK"/>
</dbReference>
<evidence type="ECO:0000313" key="5">
    <source>
        <dbReference type="Proteomes" id="UP000661435"/>
    </source>
</evidence>
<dbReference type="PANTHER" id="PTHR18964">
    <property type="entry name" value="ROK (REPRESSOR, ORF, KINASE) FAMILY"/>
    <property type="match status" value="1"/>
</dbReference>